<evidence type="ECO:0000256" key="9">
    <source>
        <dbReference type="PIRSR" id="PIRSR000485-1"/>
    </source>
</evidence>
<evidence type="ECO:0000256" key="3">
    <source>
        <dbReference type="ARBA" id="ARBA00022676"/>
    </source>
</evidence>
<dbReference type="Pfam" id="PF13522">
    <property type="entry name" value="GATase_6"/>
    <property type="match status" value="1"/>
</dbReference>
<dbReference type="GO" id="GO:0004044">
    <property type="term" value="F:amidophosphoribosyltransferase activity"/>
    <property type="evidence" value="ECO:0007669"/>
    <property type="project" value="UniProtKB-UniRule"/>
</dbReference>
<dbReference type="HAMAP" id="MF_01931">
    <property type="entry name" value="PurF"/>
    <property type="match status" value="1"/>
</dbReference>
<comment type="cofactor">
    <cofactor evidence="7 11">
        <name>[4Fe-4S] cluster</name>
        <dbReference type="ChEBI" id="CHEBI:49883"/>
    </cofactor>
    <text evidence="7 11">Binds 1 [4Fe-4S] cluster per subunit.</text>
</comment>
<evidence type="ECO:0000256" key="2">
    <source>
        <dbReference type="ARBA" id="ARBA00010138"/>
    </source>
</evidence>
<feature type="binding site" evidence="7 11">
    <location>
        <position position="250"/>
    </location>
    <ligand>
        <name>[4Fe-4S] cluster</name>
        <dbReference type="ChEBI" id="CHEBI:49883"/>
    </ligand>
</feature>
<gene>
    <name evidence="7" type="primary">purF</name>
    <name evidence="13" type="ORF">A2773_00295</name>
</gene>
<name>A0A1F5ZL26_9BACT</name>
<dbReference type="GO" id="GO:0000287">
    <property type="term" value="F:magnesium ion binding"/>
    <property type="evidence" value="ECO:0007669"/>
    <property type="project" value="UniProtKB-UniRule"/>
</dbReference>
<comment type="caution">
    <text evidence="13">The sequence shown here is derived from an EMBL/GenBank/DDBJ whole genome shotgun (WGS) entry which is preliminary data.</text>
</comment>
<dbReference type="SUPFAM" id="SSF56235">
    <property type="entry name" value="N-terminal nucleophile aminohydrolases (Ntn hydrolases)"/>
    <property type="match status" value="1"/>
</dbReference>
<evidence type="ECO:0000256" key="5">
    <source>
        <dbReference type="ARBA" id="ARBA00022755"/>
    </source>
</evidence>
<dbReference type="InterPro" id="IPR005854">
    <property type="entry name" value="PurF"/>
</dbReference>
<dbReference type="Proteomes" id="UP000177383">
    <property type="component" value="Unassembled WGS sequence"/>
</dbReference>
<feature type="binding site" evidence="7 11">
    <location>
        <position position="396"/>
    </location>
    <ligand>
        <name>[4Fe-4S] cluster</name>
        <dbReference type="ChEBI" id="CHEBI:49883"/>
    </ligand>
</feature>
<keyword evidence="3 7" id="KW-0328">Glycosyltransferase</keyword>
<dbReference type="STRING" id="1798375.A2773_00295"/>
<dbReference type="PROSITE" id="PS51278">
    <property type="entry name" value="GATASE_TYPE_2"/>
    <property type="match status" value="1"/>
</dbReference>
<dbReference type="PIRSF" id="PIRSF000485">
    <property type="entry name" value="Amd_phspho_trans"/>
    <property type="match status" value="1"/>
</dbReference>
<evidence type="ECO:0000259" key="12">
    <source>
        <dbReference type="PROSITE" id="PS51278"/>
    </source>
</evidence>
<comment type="cofactor">
    <cofactor evidence="7 10">
        <name>Mg(2+)</name>
        <dbReference type="ChEBI" id="CHEBI:18420"/>
    </cofactor>
    <text evidence="7 10">Binds 1 Mg(2+) ion per subunit.</text>
</comment>
<dbReference type="GO" id="GO:0006189">
    <property type="term" value="P:'de novo' IMP biosynthetic process"/>
    <property type="evidence" value="ECO:0007669"/>
    <property type="project" value="UniProtKB-UniRule"/>
</dbReference>
<evidence type="ECO:0000256" key="10">
    <source>
        <dbReference type="PIRSR" id="PIRSR000485-2"/>
    </source>
</evidence>
<evidence type="ECO:0000256" key="1">
    <source>
        <dbReference type="ARBA" id="ARBA00005209"/>
    </source>
</evidence>
<dbReference type="InterPro" id="IPR029055">
    <property type="entry name" value="Ntn_hydrolases_N"/>
</dbReference>
<feature type="binding site" evidence="7 10">
    <location>
        <position position="297"/>
    </location>
    <ligand>
        <name>Mg(2+)</name>
        <dbReference type="ChEBI" id="CHEBI:18420"/>
    </ligand>
</feature>
<dbReference type="UniPathway" id="UPA00074">
    <property type="reaction ID" value="UER00124"/>
</dbReference>
<keyword evidence="7 11" id="KW-0411">Iron-sulfur</keyword>
<keyword evidence="6 7" id="KW-0315">Glutamine amidotransferase</keyword>
<dbReference type="AlphaFoldDB" id="A0A1F5ZL26"/>
<evidence type="ECO:0000256" key="11">
    <source>
        <dbReference type="PIRSR" id="PIRSR000485-3"/>
    </source>
</evidence>
<feature type="binding site" evidence="7 11">
    <location>
        <position position="447"/>
    </location>
    <ligand>
        <name>[4Fe-4S] cluster</name>
        <dbReference type="ChEBI" id="CHEBI:49883"/>
    </ligand>
</feature>
<dbReference type="CDD" id="cd06223">
    <property type="entry name" value="PRTases_typeI"/>
    <property type="match status" value="1"/>
</dbReference>
<keyword evidence="5 7" id="KW-0658">Purine biosynthesis</keyword>
<dbReference type="EMBL" id="MFJE01000063">
    <property type="protein sequence ID" value="OGG13035.1"/>
    <property type="molecule type" value="Genomic_DNA"/>
</dbReference>
<keyword evidence="7" id="KW-0004">4Fe-4S</keyword>
<reference evidence="13 14" key="1">
    <citation type="journal article" date="2016" name="Nat. Commun.">
        <title>Thousands of microbial genomes shed light on interconnected biogeochemical processes in an aquifer system.</title>
        <authorList>
            <person name="Anantharaman K."/>
            <person name="Brown C.T."/>
            <person name="Hug L.A."/>
            <person name="Sharon I."/>
            <person name="Castelle C.J."/>
            <person name="Probst A.J."/>
            <person name="Thomas B.C."/>
            <person name="Singh A."/>
            <person name="Wilkins M.J."/>
            <person name="Karaoz U."/>
            <person name="Brodie E.L."/>
            <person name="Williams K.H."/>
            <person name="Hubbard S.S."/>
            <person name="Banfield J.F."/>
        </authorList>
    </citation>
    <scope>NUCLEOTIDE SEQUENCE [LARGE SCALE GENOMIC DNA]</scope>
</reference>
<feature type="binding site" evidence="7 11">
    <location>
        <position position="450"/>
    </location>
    <ligand>
        <name>[4Fe-4S] cluster</name>
        <dbReference type="ChEBI" id="CHEBI:49883"/>
    </ligand>
</feature>
<comment type="function">
    <text evidence="7">Catalyzes the formation of phosphoribosylamine from phosphoribosylpyrophosphate (PRPP) and glutamine.</text>
</comment>
<keyword evidence="7 10" id="KW-0479">Metal-binding</keyword>
<organism evidence="13 14">
    <name type="scientific">Candidatus Gottesmanbacteria bacterium RIFCSPHIGHO2_01_FULL_39_10</name>
    <dbReference type="NCBI Taxonomy" id="1798375"/>
    <lineage>
        <taxon>Bacteria</taxon>
        <taxon>Candidatus Gottesmaniibacteriota</taxon>
    </lineage>
</organism>
<evidence type="ECO:0000256" key="7">
    <source>
        <dbReference type="HAMAP-Rule" id="MF_01931"/>
    </source>
</evidence>
<comment type="pathway">
    <text evidence="1 7 8">Purine metabolism; IMP biosynthesis via de novo pathway; N(1)-(5-phospho-D-ribosyl)glycinamide from 5-phospho-alpha-D-ribose 1-diphosphate: step 1/2.</text>
</comment>
<dbReference type="SUPFAM" id="SSF53271">
    <property type="entry name" value="PRTase-like"/>
    <property type="match status" value="1"/>
</dbReference>
<feature type="domain" description="Glutamine amidotransferase type-2" evidence="12">
    <location>
        <begin position="17"/>
        <end position="234"/>
    </location>
</feature>
<evidence type="ECO:0000313" key="13">
    <source>
        <dbReference type="EMBL" id="OGG13035.1"/>
    </source>
</evidence>
<evidence type="ECO:0000256" key="8">
    <source>
        <dbReference type="PIRNR" id="PIRNR000485"/>
    </source>
</evidence>
<evidence type="ECO:0000256" key="4">
    <source>
        <dbReference type="ARBA" id="ARBA00022679"/>
    </source>
</evidence>
<dbReference type="NCBIfam" id="TIGR01134">
    <property type="entry name" value="purF"/>
    <property type="match status" value="1"/>
</dbReference>
<comment type="catalytic activity">
    <reaction evidence="7 8">
        <text>5-phospho-beta-D-ribosylamine + L-glutamate + diphosphate = 5-phospho-alpha-D-ribose 1-diphosphate + L-glutamine + H2O</text>
        <dbReference type="Rhea" id="RHEA:14905"/>
        <dbReference type="ChEBI" id="CHEBI:15377"/>
        <dbReference type="ChEBI" id="CHEBI:29985"/>
        <dbReference type="ChEBI" id="CHEBI:33019"/>
        <dbReference type="ChEBI" id="CHEBI:58017"/>
        <dbReference type="ChEBI" id="CHEBI:58359"/>
        <dbReference type="ChEBI" id="CHEBI:58681"/>
        <dbReference type="EC" id="2.4.2.14"/>
    </reaction>
</comment>
<protein>
    <recommendedName>
        <fullName evidence="7">Amidophosphoribosyltransferase</fullName>
        <shortName evidence="7">ATase</shortName>
        <ecNumber evidence="7">2.4.2.14</ecNumber>
    </recommendedName>
    <alternativeName>
        <fullName evidence="7">Glutamine phosphoribosylpyrophosphate amidotransferase</fullName>
        <shortName evidence="7">GPATase</shortName>
    </alternativeName>
</protein>
<comment type="similarity">
    <text evidence="2 7 8">In the C-terminal section; belongs to the purine/pyrimidine phosphoribosyltransferase family.</text>
</comment>
<dbReference type="GO" id="GO:0051539">
    <property type="term" value="F:4 iron, 4 sulfur cluster binding"/>
    <property type="evidence" value="ECO:0007669"/>
    <property type="project" value="UniProtKB-KW"/>
</dbReference>
<dbReference type="CDD" id="cd00715">
    <property type="entry name" value="GPATase_N"/>
    <property type="match status" value="1"/>
</dbReference>
<evidence type="ECO:0000256" key="6">
    <source>
        <dbReference type="ARBA" id="ARBA00022962"/>
    </source>
</evidence>
<keyword evidence="7 10" id="KW-0460">Magnesium</keyword>
<feature type="active site" description="Nucleophile" evidence="7 9">
    <location>
        <position position="17"/>
    </location>
</feature>
<feature type="binding site" evidence="7 10">
    <location>
        <position position="359"/>
    </location>
    <ligand>
        <name>Mg(2+)</name>
        <dbReference type="ChEBI" id="CHEBI:18420"/>
    </ligand>
</feature>
<feature type="binding site" evidence="7 10">
    <location>
        <position position="360"/>
    </location>
    <ligand>
        <name>Mg(2+)</name>
        <dbReference type="ChEBI" id="CHEBI:18420"/>
    </ligand>
</feature>
<dbReference type="Pfam" id="PF00156">
    <property type="entry name" value="Pribosyltran"/>
    <property type="match status" value="1"/>
</dbReference>
<dbReference type="Gene3D" id="3.40.50.2020">
    <property type="match status" value="1"/>
</dbReference>
<sequence>MIDFKKLKYQESFKDHCGVFGIYGRGENVAKITYFALHSLQHRGQEGAGIVSSDGKTMRSIRKLGLVTSAFNEENLKTLPGFVAIGHNRYSTTGGNTANNVQPVIIPGNGQSFAVSHNGNIVNADKLSDQLKDIKRVSTSDTEILALTITKNKESSWGEKILSSLPLFDGAYSIVACTKEKLYAFRDPWGIRPLIIGKLGKSYVVSSESCAFDTIGADYIRDVELGEVIEIDDNGIKSIGTIPKKERKFCLFEYVYLARPDSVLNNRLVHAARQKTGEMLALEAPVKADLVVAVPDSGTSAALGYSKASGIPFGEALIKNRYIGRTFISPEQHLREQGVRMKFNPMKRIVSGKRIVIVDDSIVRGTTMRQLVDILRKSGAKKIHLRICSPPIKWPCFFGVDTPNRKMLIAAEMTIAQIKKFIAADSLKYLSLSSLIKATEQDPNSVCTACFSGKYPMKVNMSFKKNVFEANC</sequence>
<dbReference type="Gene3D" id="3.60.20.10">
    <property type="entry name" value="Glutamine Phosphoribosylpyrophosphate, subunit 1, domain 1"/>
    <property type="match status" value="1"/>
</dbReference>
<evidence type="ECO:0000313" key="14">
    <source>
        <dbReference type="Proteomes" id="UP000177383"/>
    </source>
</evidence>
<keyword evidence="4 7" id="KW-0808">Transferase</keyword>
<dbReference type="InterPro" id="IPR017932">
    <property type="entry name" value="GATase_2_dom"/>
</dbReference>
<keyword evidence="7 11" id="KW-0408">Iron</keyword>
<dbReference type="PANTHER" id="PTHR11907">
    <property type="entry name" value="AMIDOPHOSPHORIBOSYLTRANSFERASE"/>
    <property type="match status" value="1"/>
</dbReference>
<dbReference type="EC" id="2.4.2.14" evidence="7"/>
<accession>A0A1F5ZL26</accession>
<dbReference type="InterPro" id="IPR000836">
    <property type="entry name" value="PRTase_dom"/>
</dbReference>
<proteinExistence type="inferred from homology"/>
<dbReference type="GO" id="GO:0009113">
    <property type="term" value="P:purine nucleobase biosynthetic process"/>
    <property type="evidence" value="ECO:0007669"/>
    <property type="project" value="UniProtKB-UniRule"/>
</dbReference>
<dbReference type="InterPro" id="IPR029057">
    <property type="entry name" value="PRTase-like"/>
</dbReference>
<dbReference type="InterPro" id="IPR035584">
    <property type="entry name" value="PurF_N"/>
</dbReference>